<name>A0A7H0GIT5_9BURK</name>
<evidence type="ECO:0000313" key="4">
    <source>
        <dbReference type="Proteomes" id="UP000516028"/>
    </source>
</evidence>
<dbReference type="RefSeq" id="WP_086068394.1">
    <property type="nucleotide sequence ID" value="NZ_CP060783.1"/>
</dbReference>
<proteinExistence type="predicted"/>
<dbReference type="Pfam" id="PF03713">
    <property type="entry name" value="DUF305"/>
    <property type="match status" value="1"/>
</dbReference>
<dbReference type="Proteomes" id="UP000516028">
    <property type="component" value="Chromosome"/>
</dbReference>
<organism evidence="3 4">
    <name type="scientific">Diaphorobacter aerolatus</name>
    <dbReference type="NCBI Taxonomy" id="1288495"/>
    <lineage>
        <taxon>Bacteria</taxon>
        <taxon>Pseudomonadati</taxon>
        <taxon>Pseudomonadota</taxon>
        <taxon>Betaproteobacteria</taxon>
        <taxon>Burkholderiales</taxon>
        <taxon>Comamonadaceae</taxon>
        <taxon>Diaphorobacter</taxon>
    </lineage>
</organism>
<reference evidence="3 4" key="1">
    <citation type="submission" date="2020-08" db="EMBL/GenBank/DDBJ databases">
        <title>Genome sequence of Diaphorobacter aerolatus KACC 16536T.</title>
        <authorList>
            <person name="Hyun D.-W."/>
            <person name="Bae J.-W."/>
        </authorList>
    </citation>
    <scope>NUCLEOTIDE SEQUENCE [LARGE SCALE GENOMIC DNA]</scope>
    <source>
        <strain evidence="3 4">KACC 16536</strain>
    </source>
</reference>
<dbReference type="Gene3D" id="1.20.1260.10">
    <property type="match status" value="2"/>
</dbReference>
<dbReference type="EMBL" id="CP060783">
    <property type="protein sequence ID" value="QNP48201.1"/>
    <property type="molecule type" value="Genomic_DNA"/>
</dbReference>
<dbReference type="PANTHER" id="PTHR36933:SF1">
    <property type="entry name" value="SLL0788 PROTEIN"/>
    <property type="match status" value="1"/>
</dbReference>
<dbReference type="AlphaFoldDB" id="A0A7H0GIT5"/>
<feature type="region of interest" description="Disordered" evidence="1">
    <location>
        <begin position="34"/>
        <end position="60"/>
    </location>
</feature>
<sequence length="232" mass="24682">MKVNKFSLLFIAGAVVVAAGLVAVQKKVDPSGETAQASASAGHQGHAMPSSASANDSPSTTAYRAVNDQMHAGMGAQFTGNPDVDFMRSMIPHHQGAIDMAKVALQYGKDPEVRKLAQEVITAQEGEITMMNKWLGENDQQAVAGSSGDASTAAYRAGNDRMHADMMIDFSGDADVDFMRGMIPHHQGAIDMAKVALQYGKNPEVRKLAEEVISAQEGEITMMTSWLAARGK</sequence>
<keyword evidence="4" id="KW-1185">Reference proteome</keyword>
<evidence type="ECO:0000256" key="1">
    <source>
        <dbReference type="SAM" id="MobiDB-lite"/>
    </source>
</evidence>
<dbReference type="KEGG" id="daer:H9K75_19680"/>
<feature type="compositionally biased region" description="Polar residues" evidence="1">
    <location>
        <begin position="50"/>
        <end position="60"/>
    </location>
</feature>
<feature type="domain" description="DUF305" evidence="2">
    <location>
        <begin position="83"/>
        <end position="227"/>
    </location>
</feature>
<accession>A0A7H0GIT5</accession>
<evidence type="ECO:0000313" key="3">
    <source>
        <dbReference type="EMBL" id="QNP48201.1"/>
    </source>
</evidence>
<dbReference type="InterPro" id="IPR012347">
    <property type="entry name" value="Ferritin-like"/>
</dbReference>
<dbReference type="PANTHER" id="PTHR36933">
    <property type="entry name" value="SLL0788 PROTEIN"/>
    <property type="match status" value="1"/>
</dbReference>
<evidence type="ECO:0000259" key="2">
    <source>
        <dbReference type="Pfam" id="PF03713"/>
    </source>
</evidence>
<dbReference type="InterPro" id="IPR005183">
    <property type="entry name" value="DUF305_CopM-like"/>
</dbReference>
<protein>
    <submittedName>
        <fullName evidence="3">DUF305 domain-containing protein</fullName>
    </submittedName>
</protein>
<gene>
    <name evidence="3" type="ORF">H9K75_19680</name>
</gene>